<comment type="caution">
    <text evidence="2">The sequence shown here is derived from an EMBL/GenBank/DDBJ whole genome shotgun (WGS) entry which is preliminary data.</text>
</comment>
<name>A0A7C3V885_9BACT</name>
<reference evidence="2" key="1">
    <citation type="journal article" date="2020" name="mSystems">
        <title>Genome- and Community-Level Interaction Insights into Carbon Utilization and Element Cycling Functions of Hydrothermarchaeota in Hydrothermal Sediment.</title>
        <authorList>
            <person name="Zhou Z."/>
            <person name="Liu Y."/>
            <person name="Xu W."/>
            <person name="Pan J."/>
            <person name="Luo Z.H."/>
            <person name="Li M."/>
        </authorList>
    </citation>
    <scope>NUCLEOTIDE SEQUENCE [LARGE SCALE GENOMIC DNA]</scope>
    <source>
        <strain evidence="2">SpSt-897</strain>
    </source>
</reference>
<evidence type="ECO:0000259" key="1">
    <source>
        <dbReference type="Pfam" id="PF12654"/>
    </source>
</evidence>
<accession>A0A7C3V885</accession>
<gene>
    <name evidence="2" type="ORF">ENW96_08435</name>
</gene>
<sequence length="207" mass="22872">MRFIMLYEKCEEVNQEFWQELAHLTPEEVTRRTGVGFSGGVYRLPYLNRILRIDPVGRTIKAEGADSPDLSFRTCLTALLYLARVNPAALGPLVSPVELTGGATFFPERGPHAVPNVPLEERFGQDPTGFLRAGKLLGGEPLTAGDAALAFQIFPGLTVEVILWLADEEFPAQVSFRVPRHLEHIWHLDAVLAVMQLLTQELLAAAV</sequence>
<protein>
    <submittedName>
        <fullName evidence="2">DUF3786 domain-containing protein</fullName>
    </submittedName>
</protein>
<evidence type="ECO:0000313" key="2">
    <source>
        <dbReference type="EMBL" id="HGF34400.1"/>
    </source>
</evidence>
<proteinExistence type="predicted"/>
<organism evidence="2">
    <name type="scientific">Desulfobacca acetoxidans</name>
    <dbReference type="NCBI Taxonomy" id="60893"/>
    <lineage>
        <taxon>Bacteria</taxon>
        <taxon>Pseudomonadati</taxon>
        <taxon>Thermodesulfobacteriota</taxon>
        <taxon>Desulfobaccia</taxon>
        <taxon>Desulfobaccales</taxon>
        <taxon>Desulfobaccaceae</taxon>
        <taxon>Desulfobacca</taxon>
    </lineage>
</organism>
<dbReference type="Pfam" id="PF12654">
    <property type="entry name" value="DUF3786"/>
    <property type="match status" value="1"/>
</dbReference>
<dbReference type="AlphaFoldDB" id="A0A7C3V885"/>
<feature type="domain" description="DUF3786" evidence="1">
    <location>
        <begin position="26"/>
        <end position="200"/>
    </location>
</feature>
<dbReference type="InterPro" id="IPR024264">
    <property type="entry name" value="DUF3786"/>
</dbReference>
<dbReference type="EMBL" id="DTMF01000208">
    <property type="protein sequence ID" value="HGF34400.1"/>
    <property type="molecule type" value="Genomic_DNA"/>
</dbReference>